<accession>A0AAJ0GSY4</accession>
<dbReference type="CDD" id="cd09630">
    <property type="entry name" value="CDH_like_cytochrome"/>
    <property type="match status" value="1"/>
</dbReference>
<dbReference type="Gene3D" id="2.60.40.1210">
    <property type="entry name" value="Cellobiose dehydrogenase, cytochrome domain"/>
    <property type="match status" value="1"/>
</dbReference>
<evidence type="ECO:0000313" key="4">
    <source>
        <dbReference type="Proteomes" id="UP001273166"/>
    </source>
</evidence>
<proteinExistence type="predicted"/>
<dbReference type="PANTHER" id="PTHR47190:SF2">
    <property type="entry name" value="CELLOBIOSE DEHYDROGENASE (AFU_ORTHOLOGUE AFUA_2G17620)"/>
    <property type="match status" value="1"/>
</dbReference>
<evidence type="ECO:0000256" key="1">
    <source>
        <dbReference type="SAM" id="MobiDB-lite"/>
    </source>
</evidence>
<dbReference type="GeneID" id="87889219"/>
<organism evidence="3 4">
    <name type="scientific">Chaetomium strumarium</name>
    <dbReference type="NCBI Taxonomy" id="1170767"/>
    <lineage>
        <taxon>Eukaryota</taxon>
        <taxon>Fungi</taxon>
        <taxon>Dikarya</taxon>
        <taxon>Ascomycota</taxon>
        <taxon>Pezizomycotina</taxon>
        <taxon>Sordariomycetes</taxon>
        <taxon>Sordariomycetidae</taxon>
        <taxon>Sordariales</taxon>
        <taxon>Chaetomiaceae</taxon>
        <taxon>Chaetomium</taxon>
    </lineage>
</organism>
<sequence>MSLVLFFDFDLDSISFESFDLRLDFDLESTLGSDLDLDLGPSFFVASGMIKAVVYWNLLKDTGIAFSGYSYKSGYGFGMVMPKQPTTDFIAQIVSPLADSAGWAGVSFDSSMVGPLLLVTWANGNKVMTTPYVAKDYTPSGVVPYTAHPISLRPIEKGTYVNDTHVSSTFLCGGCINADSFNANWTLDRKHEAVFGYAYSQTAVHDPSNINTSLSDHTSSRGGGYGAFTIVLSDVRSELYDKYAALVVEEGPGGVIGVEPDHPTPSPTTSTSSSSAAKSSFSLTTETPAAATAAAQGWTDPCLESGLACDMPTGLDFSHREIPLMELMALALVGLLYLWQAFKSS</sequence>
<reference evidence="3" key="1">
    <citation type="journal article" date="2023" name="Mol. Phylogenet. Evol.">
        <title>Genome-scale phylogeny and comparative genomics of the fungal order Sordariales.</title>
        <authorList>
            <person name="Hensen N."/>
            <person name="Bonometti L."/>
            <person name="Westerberg I."/>
            <person name="Brannstrom I.O."/>
            <person name="Guillou S."/>
            <person name="Cros-Aarteil S."/>
            <person name="Calhoun S."/>
            <person name="Haridas S."/>
            <person name="Kuo A."/>
            <person name="Mondo S."/>
            <person name="Pangilinan J."/>
            <person name="Riley R."/>
            <person name="LaButti K."/>
            <person name="Andreopoulos B."/>
            <person name="Lipzen A."/>
            <person name="Chen C."/>
            <person name="Yan M."/>
            <person name="Daum C."/>
            <person name="Ng V."/>
            <person name="Clum A."/>
            <person name="Steindorff A."/>
            <person name="Ohm R.A."/>
            <person name="Martin F."/>
            <person name="Silar P."/>
            <person name="Natvig D.O."/>
            <person name="Lalanne C."/>
            <person name="Gautier V."/>
            <person name="Ament-Velasquez S.L."/>
            <person name="Kruys A."/>
            <person name="Hutchinson M.I."/>
            <person name="Powell A.J."/>
            <person name="Barry K."/>
            <person name="Miller A.N."/>
            <person name="Grigoriev I.V."/>
            <person name="Debuchy R."/>
            <person name="Gladieux P."/>
            <person name="Hiltunen Thoren M."/>
            <person name="Johannesson H."/>
        </authorList>
    </citation>
    <scope>NUCLEOTIDE SEQUENCE</scope>
    <source>
        <strain evidence="3">CBS 333.67</strain>
    </source>
</reference>
<keyword evidence="4" id="KW-1185">Reference proteome</keyword>
<dbReference type="PANTHER" id="PTHR47190">
    <property type="entry name" value="DEHYDROGENASE, PUTATIVE-RELATED"/>
    <property type="match status" value="1"/>
</dbReference>
<dbReference type="Pfam" id="PF16010">
    <property type="entry name" value="CDH-cyt"/>
    <property type="match status" value="1"/>
</dbReference>
<comment type="caution">
    <text evidence="3">The sequence shown here is derived from an EMBL/GenBank/DDBJ whole genome shotgun (WGS) entry which is preliminary data.</text>
</comment>
<protein>
    <recommendedName>
        <fullName evidence="2">Cellobiose dehydrogenase-like cytochrome domain-containing protein</fullName>
    </recommendedName>
</protein>
<name>A0AAJ0GSY4_9PEZI</name>
<evidence type="ECO:0000313" key="3">
    <source>
        <dbReference type="EMBL" id="KAK3305310.1"/>
    </source>
</evidence>
<gene>
    <name evidence="3" type="ORF">B0T15DRAFT_555382</name>
</gene>
<feature type="domain" description="Cellobiose dehydrogenase-like cytochrome" evidence="2">
    <location>
        <begin position="60"/>
        <end position="241"/>
    </location>
</feature>
<dbReference type="Proteomes" id="UP001273166">
    <property type="component" value="Unassembled WGS sequence"/>
</dbReference>
<dbReference type="SUPFAM" id="SSF49344">
    <property type="entry name" value="CBD9-like"/>
    <property type="match status" value="1"/>
</dbReference>
<feature type="compositionally biased region" description="Low complexity" evidence="1">
    <location>
        <begin position="267"/>
        <end position="279"/>
    </location>
</feature>
<feature type="region of interest" description="Disordered" evidence="1">
    <location>
        <begin position="255"/>
        <end position="279"/>
    </location>
</feature>
<dbReference type="InterPro" id="IPR053208">
    <property type="entry name" value="GMC_Oxidoreductase_CD"/>
</dbReference>
<dbReference type="EMBL" id="JAUDZG010000004">
    <property type="protein sequence ID" value="KAK3305310.1"/>
    <property type="molecule type" value="Genomic_DNA"/>
</dbReference>
<dbReference type="InterPro" id="IPR015920">
    <property type="entry name" value="Cellobiose_DH-like_cyt"/>
</dbReference>
<dbReference type="AlphaFoldDB" id="A0AAJ0GSY4"/>
<dbReference type="RefSeq" id="XP_062721090.1">
    <property type="nucleotide sequence ID" value="XM_062870390.1"/>
</dbReference>
<reference evidence="3" key="2">
    <citation type="submission" date="2023-06" db="EMBL/GenBank/DDBJ databases">
        <authorList>
            <consortium name="Lawrence Berkeley National Laboratory"/>
            <person name="Mondo S.J."/>
            <person name="Hensen N."/>
            <person name="Bonometti L."/>
            <person name="Westerberg I."/>
            <person name="Brannstrom I.O."/>
            <person name="Guillou S."/>
            <person name="Cros-Aarteil S."/>
            <person name="Calhoun S."/>
            <person name="Haridas S."/>
            <person name="Kuo A."/>
            <person name="Pangilinan J."/>
            <person name="Riley R."/>
            <person name="Labutti K."/>
            <person name="Andreopoulos B."/>
            <person name="Lipzen A."/>
            <person name="Chen C."/>
            <person name="Yanf M."/>
            <person name="Daum C."/>
            <person name="Ng V."/>
            <person name="Clum A."/>
            <person name="Steindorff A."/>
            <person name="Ohm R."/>
            <person name="Martin F."/>
            <person name="Silar P."/>
            <person name="Natvig D."/>
            <person name="Lalanne C."/>
            <person name="Gautier V."/>
            <person name="Ament-Velasquez S.L."/>
            <person name="Kruys A."/>
            <person name="Hutchinson M.I."/>
            <person name="Powell A.J."/>
            <person name="Barry K."/>
            <person name="Miller A.N."/>
            <person name="Grigoriev I.V."/>
            <person name="Debuchy R."/>
            <person name="Gladieux P."/>
            <person name="Thoren M.H."/>
            <person name="Johannesson H."/>
        </authorList>
    </citation>
    <scope>NUCLEOTIDE SEQUENCE</scope>
    <source>
        <strain evidence="3">CBS 333.67</strain>
    </source>
</reference>
<evidence type="ECO:0000259" key="2">
    <source>
        <dbReference type="Pfam" id="PF16010"/>
    </source>
</evidence>